<comment type="pathway">
    <text evidence="2 12">Aminoacyl-tRNA biosynthesis; selenocysteinyl-tRNA(Sec) biosynthesis; L-seryl-tRNA(Sec) from L-serine and tRNA(Sec): step 1/1.</text>
</comment>
<evidence type="ECO:0000313" key="17">
    <source>
        <dbReference type="EMBL" id="BBE32142.1"/>
    </source>
</evidence>
<evidence type="ECO:0000256" key="4">
    <source>
        <dbReference type="ARBA" id="ARBA00022490"/>
    </source>
</evidence>
<keyword evidence="9 12" id="KW-0030">Aminoacyl-tRNA synthetase</keyword>
<dbReference type="KEGG" id="ocy:OSSY52_22830"/>
<keyword evidence="4 12" id="KW-0963">Cytoplasm</keyword>
<evidence type="ECO:0000259" key="16">
    <source>
        <dbReference type="PROSITE" id="PS50862"/>
    </source>
</evidence>
<feature type="binding site" evidence="13">
    <location>
        <position position="384"/>
    </location>
    <ligand>
        <name>L-serine</name>
        <dbReference type="ChEBI" id="CHEBI:33384"/>
    </ligand>
</feature>
<comment type="function">
    <text evidence="12">Catalyzes the attachment of serine to tRNA(Ser). Is also able to aminoacylate tRNA(Sec) with serine, to form the misacylated tRNA L-seryl-tRNA(Sec), which will be further converted into selenocysteinyl-tRNA(Sec).</text>
</comment>
<dbReference type="InterPro" id="IPR002314">
    <property type="entry name" value="aa-tRNA-synt_IIb"/>
</dbReference>
<comment type="catalytic activity">
    <reaction evidence="11 12">
        <text>tRNA(Ser) + L-serine + ATP = L-seryl-tRNA(Ser) + AMP + diphosphate + H(+)</text>
        <dbReference type="Rhea" id="RHEA:12292"/>
        <dbReference type="Rhea" id="RHEA-COMP:9669"/>
        <dbReference type="Rhea" id="RHEA-COMP:9703"/>
        <dbReference type="ChEBI" id="CHEBI:15378"/>
        <dbReference type="ChEBI" id="CHEBI:30616"/>
        <dbReference type="ChEBI" id="CHEBI:33019"/>
        <dbReference type="ChEBI" id="CHEBI:33384"/>
        <dbReference type="ChEBI" id="CHEBI:78442"/>
        <dbReference type="ChEBI" id="CHEBI:78533"/>
        <dbReference type="ChEBI" id="CHEBI:456215"/>
        <dbReference type="EC" id="6.1.1.11"/>
    </reaction>
</comment>
<name>A0A7G1GC04_9BACT</name>
<feature type="binding site" evidence="12 14">
    <location>
        <begin position="351"/>
        <end position="354"/>
    </location>
    <ligand>
        <name>ATP</name>
        <dbReference type="ChEBI" id="CHEBI:30616"/>
    </ligand>
</feature>
<evidence type="ECO:0000313" key="18">
    <source>
        <dbReference type="Proteomes" id="UP000516361"/>
    </source>
</evidence>
<dbReference type="GO" id="GO:0004828">
    <property type="term" value="F:serine-tRNA ligase activity"/>
    <property type="evidence" value="ECO:0007669"/>
    <property type="project" value="UniProtKB-UniRule"/>
</dbReference>
<dbReference type="InParanoid" id="A0A7G1GC04"/>
<dbReference type="UniPathway" id="UPA00906">
    <property type="reaction ID" value="UER00895"/>
</dbReference>
<evidence type="ECO:0000256" key="10">
    <source>
        <dbReference type="ARBA" id="ARBA00047929"/>
    </source>
</evidence>
<accession>A0A7G1GC04</accession>
<dbReference type="FunCoup" id="A0A7G1GC04">
    <property type="interactions" value="397"/>
</dbReference>
<comment type="domain">
    <text evidence="12">Consists of two distinct domains, a catalytic core and a N-terminal extension that is involved in tRNA binding.</text>
</comment>
<feature type="binding site" evidence="12 13">
    <location>
        <position position="287"/>
    </location>
    <ligand>
        <name>L-serine</name>
        <dbReference type="ChEBI" id="CHEBI:33384"/>
    </ligand>
</feature>
<feature type="binding site" evidence="12">
    <location>
        <begin position="233"/>
        <end position="235"/>
    </location>
    <ligand>
        <name>L-serine</name>
        <dbReference type="ChEBI" id="CHEBI:33384"/>
    </ligand>
</feature>
<dbReference type="PROSITE" id="PS50862">
    <property type="entry name" value="AA_TRNA_LIGASE_II"/>
    <property type="match status" value="1"/>
</dbReference>
<comment type="subunit">
    <text evidence="12">Homodimer. The tRNA molecule binds across the dimer.</text>
</comment>
<keyword evidence="7 12" id="KW-0067">ATP-binding</keyword>
<dbReference type="GO" id="GO:0005737">
    <property type="term" value="C:cytoplasm"/>
    <property type="evidence" value="ECO:0007669"/>
    <property type="project" value="UniProtKB-SubCell"/>
</dbReference>
<dbReference type="InterPro" id="IPR002317">
    <property type="entry name" value="Ser-tRNA-ligase_type_1"/>
</dbReference>
<keyword evidence="8 12" id="KW-0648">Protein biosynthesis</keyword>
<dbReference type="GO" id="GO:0016260">
    <property type="term" value="P:selenocysteine biosynthetic process"/>
    <property type="evidence" value="ECO:0007669"/>
    <property type="project" value="UniProtKB-UniRule"/>
</dbReference>
<dbReference type="InterPro" id="IPR006195">
    <property type="entry name" value="aa-tRNA-synth_II"/>
</dbReference>
<dbReference type="SUPFAM" id="SSF46589">
    <property type="entry name" value="tRNA-binding arm"/>
    <property type="match status" value="1"/>
</dbReference>
<keyword evidence="5 12" id="KW-0436">Ligase</keyword>
<dbReference type="RefSeq" id="WP_190614994.1">
    <property type="nucleotide sequence ID" value="NZ_AP018712.1"/>
</dbReference>
<dbReference type="InterPro" id="IPR010978">
    <property type="entry name" value="tRNA-bd_arm"/>
</dbReference>
<feature type="binding site" evidence="13">
    <location>
        <position position="233"/>
    </location>
    <ligand>
        <name>L-serine</name>
        <dbReference type="ChEBI" id="CHEBI:33384"/>
    </ligand>
</feature>
<dbReference type="EC" id="6.1.1.11" evidence="12"/>
<evidence type="ECO:0000256" key="1">
    <source>
        <dbReference type="ARBA" id="ARBA00004496"/>
    </source>
</evidence>
<keyword evidence="15" id="KW-0175">Coiled coil</keyword>
<dbReference type="SUPFAM" id="SSF55681">
    <property type="entry name" value="Class II aaRS and biotin synthetases"/>
    <property type="match status" value="1"/>
</dbReference>
<feature type="binding site" evidence="12">
    <location>
        <position position="386"/>
    </location>
    <ligand>
        <name>L-serine</name>
        <dbReference type="ChEBI" id="CHEBI:33384"/>
    </ligand>
</feature>
<dbReference type="PIRSF" id="PIRSF001529">
    <property type="entry name" value="Ser-tRNA-synth_IIa"/>
    <property type="match status" value="1"/>
</dbReference>
<evidence type="ECO:0000256" key="14">
    <source>
        <dbReference type="PIRSR" id="PIRSR001529-2"/>
    </source>
</evidence>
<evidence type="ECO:0000256" key="6">
    <source>
        <dbReference type="ARBA" id="ARBA00022741"/>
    </source>
</evidence>
<dbReference type="CDD" id="cd00770">
    <property type="entry name" value="SerRS_core"/>
    <property type="match status" value="1"/>
</dbReference>
<dbReference type="PANTHER" id="PTHR43697">
    <property type="entry name" value="SERYL-TRNA SYNTHETASE"/>
    <property type="match status" value="1"/>
</dbReference>
<dbReference type="PRINTS" id="PR00981">
    <property type="entry name" value="TRNASYNTHSER"/>
</dbReference>
<dbReference type="Proteomes" id="UP000516361">
    <property type="component" value="Chromosome"/>
</dbReference>
<dbReference type="GO" id="GO:0005524">
    <property type="term" value="F:ATP binding"/>
    <property type="evidence" value="ECO:0007669"/>
    <property type="project" value="UniProtKB-UniRule"/>
</dbReference>
<feature type="coiled-coil region" evidence="15">
    <location>
        <begin position="45"/>
        <end position="98"/>
    </location>
</feature>
<dbReference type="NCBIfam" id="TIGR00414">
    <property type="entry name" value="serS"/>
    <property type="match status" value="1"/>
</dbReference>
<feature type="binding site" evidence="12 14">
    <location>
        <begin position="264"/>
        <end position="266"/>
    </location>
    <ligand>
        <name>ATP</name>
        <dbReference type="ChEBI" id="CHEBI:30616"/>
    </ligand>
</feature>
<protein>
    <recommendedName>
        <fullName evidence="12">Serine--tRNA ligase</fullName>
        <ecNumber evidence="12">6.1.1.11</ecNumber>
    </recommendedName>
    <alternativeName>
        <fullName evidence="12">Seryl-tRNA synthetase</fullName>
        <shortName evidence="12">SerRS</shortName>
    </alternativeName>
    <alternativeName>
        <fullName evidence="12">Seryl-tRNA(Ser/Sec) synthetase</fullName>
    </alternativeName>
</protein>
<dbReference type="InterPro" id="IPR033729">
    <property type="entry name" value="SerRS_core"/>
</dbReference>
<dbReference type="PANTHER" id="PTHR43697:SF1">
    <property type="entry name" value="SERINE--TRNA LIGASE"/>
    <property type="match status" value="1"/>
</dbReference>
<evidence type="ECO:0000256" key="11">
    <source>
        <dbReference type="ARBA" id="ARBA00048823"/>
    </source>
</evidence>
<comment type="similarity">
    <text evidence="3 12">Belongs to the class-II aminoacyl-tRNA synthetase family. Type-1 seryl-tRNA synthetase subfamily.</text>
</comment>
<evidence type="ECO:0000256" key="2">
    <source>
        <dbReference type="ARBA" id="ARBA00005045"/>
    </source>
</evidence>
<comment type="subcellular location">
    <subcellularLocation>
        <location evidence="1 12">Cytoplasm</location>
    </subcellularLocation>
</comment>
<comment type="catalytic activity">
    <reaction evidence="10 12">
        <text>tRNA(Sec) + L-serine + ATP = L-seryl-tRNA(Sec) + AMP + diphosphate + H(+)</text>
        <dbReference type="Rhea" id="RHEA:42580"/>
        <dbReference type="Rhea" id="RHEA-COMP:9742"/>
        <dbReference type="Rhea" id="RHEA-COMP:10128"/>
        <dbReference type="ChEBI" id="CHEBI:15378"/>
        <dbReference type="ChEBI" id="CHEBI:30616"/>
        <dbReference type="ChEBI" id="CHEBI:33019"/>
        <dbReference type="ChEBI" id="CHEBI:33384"/>
        <dbReference type="ChEBI" id="CHEBI:78442"/>
        <dbReference type="ChEBI" id="CHEBI:78533"/>
        <dbReference type="ChEBI" id="CHEBI:456215"/>
        <dbReference type="EC" id="6.1.1.11"/>
    </reaction>
</comment>
<comment type="caution">
    <text evidence="12">Lacks conserved residue(s) required for the propagation of feature annotation.</text>
</comment>
<feature type="binding site" evidence="13">
    <location>
        <position position="264"/>
    </location>
    <ligand>
        <name>L-serine</name>
        <dbReference type="ChEBI" id="CHEBI:33384"/>
    </ligand>
</feature>
<keyword evidence="6 12" id="KW-0547">Nucleotide-binding</keyword>
<gene>
    <name evidence="12 17" type="primary">serS</name>
    <name evidence="17" type="ORF">OSSY52_22830</name>
</gene>
<feature type="domain" description="Aminoacyl-transfer RNA synthetases class-II family profile" evidence="16">
    <location>
        <begin position="174"/>
        <end position="411"/>
    </location>
</feature>
<evidence type="ECO:0000256" key="3">
    <source>
        <dbReference type="ARBA" id="ARBA00010728"/>
    </source>
</evidence>
<dbReference type="InterPro" id="IPR042103">
    <property type="entry name" value="SerRS_1_N_sf"/>
</dbReference>
<dbReference type="InterPro" id="IPR015866">
    <property type="entry name" value="Ser-tRNA-synth_1_N"/>
</dbReference>
<evidence type="ECO:0000256" key="8">
    <source>
        <dbReference type="ARBA" id="ARBA00022917"/>
    </source>
</evidence>
<evidence type="ECO:0000256" key="5">
    <source>
        <dbReference type="ARBA" id="ARBA00022598"/>
    </source>
</evidence>
<dbReference type="InterPro" id="IPR045864">
    <property type="entry name" value="aa-tRNA-synth_II/BPL/LPL"/>
</dbReference>
<dbReference type="AlphaFoldDB" id="A0A7G1GC04"/>
<evidence type="ECO:0000256" key="13">
    <source>
        <dbReference type="PIRSR" id="PIRSR001529-1"/>
    </source>
</evidence>
<keyword evidence="18" id="KW-1185">Reference proteome</keyword>
<organism evidence="17 18">
    <name type="scientific">Tepiditoga spiralis</name>
    <dbReference type="NCBI Taxonomy" id="2108365"/>
    <lineage>
        <taxon>Bacteria</taxon>
        <taxon>Thermotogati</taxon>
        <taxon>Thermotogota</taxon>
        <taxon>Thermotogae</taxon>
        <taxon>Petrotogales</taxon>
        <taxon>Petrotogaceae</taxon>
        <taxon>Tepiditoga</taxon>
    </lineage>
</organism>
<dbReference type="Gene3D" id="1.10.287.40">
    <property type="entry name" value="Serine-tRNA synthetase, tRNA binding domain"/>
    <property type="match status" value="1"/>
</dbReference>
<dbReference type="HAMAP" id="MF_00176">
    <property type="entry name" value="Ser_tRNA_synth_type1"/>
    <property type="match status" value="1"/>
</dbReference>
<dbReference type="EMBL" id="AP018712">
    <property type="protein sequence ID" value="BBE32142.1"/>
    <property type="molecule type" value="Genomic_DNA"/>
</dbReference>
<proteinExistence type="inferred from homology"/>
<evidence type="ECO:0000256" key="15">
    <source>
        <dbReference type="SAM" id="Coils"/>
    </source>
</evidence>
<evidence type="ECO:0000256" key="9">
    <source>
        <dbReference type="ARBA" id="ARBA00023146"/>
    </source>
</evidence>
<dbReference type="Pfam" id="PF02403">
    <property type="entry name" value="Seryl_tRNA_N"/>
    <property type="match status" value="1"/>
</dbReference>
<dbReference type="Gene3D" id="3.30.930.10">
    <property type="entry name" value="Bira Bifunctional Protein, Domain 2"/>
    <property type="match status" value="1"/>
</dbReference>
<dbReference type="GO" id="GO:0006434">
    <property type="term" value="P:seryl-tRNA aminoacylation"/>
    <property type="evidence" value="ECO:0007669"/>
    <property type="project" value="UniProtKB-UniRule"/>
</dbReference>
<reference evidence="17 18" key="1">
    <citation type="submission" date="2018-06" db="EMBL/GenBank/DDBJ databases">
        <title>Genome sequencing of Oceanotoga sp. sy52.</title>
        <authorList>
            <person name="Mori K."/>
        </authorList>
    </citation>
    <scope>NUCLEOTIDE SEQUENCE [LARGE SCALE GENOMIC DNA]</scope>
    <source>
        <strain evidence="18">sy52</strain>
    </source>
</reference>
<dbReference type="Pfam" id="PF00587">
    <property type="entry name" value="tRNA-synt_2b"/>
    <property type="match status" value="1"/>
</dbReference>
<sequence length="424" mass="49147">MLDIKYVRNNYEEIKDILIKRNADTKLLDELIPLDEKRRNLLKKVEVLRAERNNNSKKVSKLKKEGKNEEANKIIVNGKKIGEDIKKIEEEMKEIDEKYMQKLLYIPNIFEKDTPIGKDDNDNIELRKWGEPRKFKFEPKPHWDLGTNLNLIDFDRAAKLSGSRFAVLKGQIAKLERALINFMLNLHTIEHGYTEVLPPFMVTRETITATGQLPKFEEDLYNTKPDDMFLIPTAEVTLVGLRRNEVIENKDLPAKYVAYTPCFRREAGSYGRDVRGIIRQHQFDKVELVWHTKPETSEQDLETLTSQAEKVLQLLKLPYRVVRLCSGDLGFSAMKTYDIEVWLPSYNSYKEISSCSTTGDFQARRANIKFRDKDNKLKYVHTLNGSGLAVGRTLVAIMENYQLEDGRIEVPEVLRPFMGMDVIG</sequence>
<evidence type="ECO:0000256" key="12">
    <source>
        <dbReference type="HAMAP-Rule" id="MF_00176"/>
    </source>
</evidence>
<evidence type="ECO:0000256" key="7">
    <source>
        <dbReference type="ARBA" id="ARBA00022840"/>
    </source>
</evidence>